<evidence type="ECO:0000256" key="2">
    <source>
        <dbReference type="ARBA" id="ARBA00008017"/>
    </source>
</evidence>
<keyword evidence="3" id="KW-1003">Cell membrane</keyword>
<dbReference type="InterPro" id="IPR023408">
    <property type="entry name" value="MscS_beta-dom_sf"/>
</dbReference>
<dbReference type="GO" id="GO:0005886">
    <property type="term" value="C:plasma membrane"/>
    <property type="evidence" value="ECO:0007669"/>
    <property type="project" value="UniProtKB-SubCell"/>
</dbReference>
<dbReference type="InterPro" id="IPR049278">
    <property type="entry name" value="MS_channel_C"/>
</dbReference>
<dbReference type="InterPro" id="IPR024393">
    <property type="entry name" value="MscS_porin"/>
</dbReference>
<dbReference type="Pfam" id="PF12795">
    <property type="entry name" value="MscS_porin"/>
    <property type="match status" value="1"/>
</dbReference>
<dbReference type="GO" id="GO:0008381">
    <property type="term" value="F:mechanosensitive monoatomic ion channel activity"/>
    <property type="evidence" value="ECO:0007669"/>
    <property type="project" value="UniProtKB-ARBA"/>
</dbReference>
<feature type="domain" description="Mechanosensitive ion channel transmembrane helices 2/3" evidence="15">
    <location>
        <begin position="880"/>
        <end position="921"/>
    </location>
</feature>
<dbReference type="PROSITE" id="PS01246">
    <property type="entry name" value="UPF0003"/>
    <property type="match status" value="1"/>
</dbReference>
<dbReference type="Pfam" id="PF21082">
    <property type="entry name" value="MS_channel_3rd"/>
    <property type="match status" value="1"/>
</dbReference>
<feature type="domain" description="Mechanosensitive ion channel MscS porin" evidence="13">
    <location>
        <begin position="42"/>
        <end position="267"/>
    </location>
</feature>
<feature type="transmembrane region" description="Helical" evidence="9">
    <location>
        <begin position="907"/>
        <end position="935"/>
    </location>
</feature>
<evidence type="ECO:0000259" key="11">
    <source>
        <dbReference type="Pfam" id="PF00924"/>
    </source>
</evidence>
<dbReference type="InterPro" id="IPR006686">
    <property type="entry name" value="MscS_channel_CS"/>
</dbReference>
<protein>
    <submittedName>
        <fullName evidence="16">Potassium efflux system protein</fullName>
    </submittedName>
</protein>
<dbReference type="Pfam" id="PF00924">
    <property type="entry name" value="MS_channel_2nd"/>
    <property type="match status" value="1"/>
</dbReference>
<evidence type="ECO:0000256" key="6">
    <source>
        <dbReference type="ARBA" id="ARBA00022989"/>
    </source>
</evidence>
<dbReference type="GO" id="GO:0009992">
    <property type="term" value="P:intracellular water homeostasis"/>
    <property type="evidence" value="ECO:0007669"/>
    <property type="project" value="TreeGrafter"/>
</dbReference>
<feature type="transmembrane region" description="Helical" evidence="9">
    <location>
        <begin position="620"/>
        <end position="639"/>
    </location>
</feature>
<evidence type="ECO:0000259" key="13">
    <source>
        <dbReference type="Pfam" id="PF12795"/>
    </source>
</evidence>
<feature type="signal peptide" evidence="10">
    <location>
        <begin position="1"/>
        <end position="23"/>
    </location>
</feature>
<keyword evidence="6 9" id="KW-1133">Transmembrane helix</keyword>
<keyword evidence="4 9" id="KW-0812">Transmembrane</keyword>
<feature type="coiled-coil region" evidence="8">
    <location>
        <begin position="55"/>
        <end position="153"/>
    </location>
</feature>
<dbReference type="InterPro" id="IPR011014">
    <property type="entry name" value="MscS_channel_TM-2"/>
</dbReference>
<organism evidence="16 17">
    <name type="scientific">Quisquiliibacterium transsilvanicum</name>
    <dbReference type="NCBI Taxonomy" id="1549638"/>
    <lineage>
        <taxon>Bacteria</taxon>
        <taxon>Pseudomonadati</taxon>
        <taxon>Pseudomonadota</taxon>
        <taxon>Betaproteobacteria</taxon>
        <taxon>Burkholderiales</taxon>
        <taxon>Burkholderiaceae</taxon>
        <taxon>Quisquiliibacterium</taxon>
    </lineage>
</organism>
<dbReference type="PANTHER" id="PTHR30347">
    <property type="entry name" value="POTASSIUM CHANNEL RELATED"/>
    <property type="match status" value="1"/>
</dbReference>
<feature type="transmembrane region" description="Helical" evidence="9">
    <location>
        <begin position="719"/>
        <end position="741"/>
    </location>
</feature>
<feature type="transmembrane region" description="Helical" evidence="9">
    <location>
        <begin position="789"/>
        <end position="810"/>
    </location>
</feature>
<dbReference type="InterPro" id="IPR011066">
    <property type="entry name" value="MscS_channel_C_sf"/>
</dbReference>
<feature type="transmembrane region" description="Helical" evidence="9">
    <location>
        <begin position="830"/>
        <end position="853"/>
    </location>
</feature>
<feature type="coiled-coil region" evidence="8">
    <location>
        <begin position="225"/>
        <end position="259"/>
    </location>
</feature>
<dbReference type="InterPro" id="IPR006685">
    <property type="entry name" value="MscS_channel_2nd"/>
</dbReference>
<feature type="domain" description="Mechanosensitive ion channel MscS C-terminal" evidence="14">
    <location>
        <begin position="996"/>
        <end position="1079"/>
    </location>
</feature>
<dbReference type="InterPro" id="IPR010920">
    <property type="entry name" value="LSM_dom_sf"/>
</dbReference>
<proteinExistence type="inferred from homology"/>
<dbReference type="Gene3D" id="3.30.70.100">
    <property type="match status" value="1"/>
</dbReference>
<dbReference type="Proteomes" id="UP000532440">
    <property type="component" value="Unassembled WGS sequence"/>
</dbReference>
<feature type="chain" id="PRO_5031546137" evidence="10">
    <location>
        <begin position="24"/>
        <end position="1113"/>
    </location>
</feature>
<feature type="transmembrane region" description="Helical" evidence="9">
    <location>
        <begin position="544"/>
        <end position="566"/>
    </location>
</feature>
<dbReference type="SUPFAM" id="SSF50182">
    <property type="entry name" value="Sm-like ribonucleoproteins"/>
    <property type="match status" value="1"/>
</dbReference>
<evidence type="ECO:0000256" key="10">
    <source>
        <dbReference type="SAM" id="SignalP"/>
    </source>
</evidence>
<keyword evidence="8" id="KW-0175">Coiled coil</keyword>
<feature type="transmembrane region" description="Helical" evidence="9">
    <location>
        <begin position="578"/>
        <end position="599"/>
    </location>
</feature>
<dbReference type="SUPFAM" id="SSF82689">
    <property type="entry name" value="Mechanosensitive channel protein MscS (YggB), C-terminal domain"/>
    <property type="match status" value="1"/>
</dbReference>
<dbReference type="InterPro" id="IPR025692">
    <property type="entry name" value="MscS_IM_dom1"/>
</dbReference>
<keyword evidence="5 10" id="KW-0732">Signal</keyword>
<feature type="domain" description="Mechanosensitive ion channel inner membrane" evidence="12">
    <location>
        <begin position="500"/>
        <end position="819"/>
    </location>
</feature>
<feature type="transmembrane region" description="Helical" evidence="9">
    <location>
        <begin position="651"/>
        <end position="672"/>
    </location>
</feature>
<reference evidence="16 17" key="1">
    <citation type="submission" date="2020-08" db="EMBL/GenBank/DDBJ databases">
        <title>Genomic Encyclopedia of Type Strains, Phase IV (KMG-IV): sequencing the most valuable type-strain genomes for metagenomic binning, comparative biology and taxonomic classification.</title>
        <authorList>
            <person name="Goeker M."/>
        </authorList>
    </citation>
    <scope>NUCLEOTIDE SEQUENCE [LARGE SCALE GENOMIC DNA]</scope>
    <source>
        <strain evidence="16 17">DSM 29781</strain>
    </source>
</reference>
<dbReference type="Gene3D" id="1.10.287.1260">
    <property type="match status" value="1"/>
</dbReference>
<dbReference type="FunFam" id="1.10.287.1260:FF:000002">
    <property type="entry name" value="Potassium efflux system KefA"/>
    <property type="match status" value="1"/>
</dbReference>
<comment type="similarity">
    <text evidence="2">Belongs to the MscS (TC 1.A.23) family.</text>
</comment>
<dbReference type="Pfam" id="PF21088">
    <property type="entry name" value="MS_channel_1st"/>
    <property type="match status" value="1"/>
</dbReference>
<evidence type="ECO:0000256" key="7">
    <source>
        <dbReference type="ARBA" id="ARBA00023136"/>
    </source>
</evidence>
<dbReference type="InterPro" id="IPR049142">
    <property type="entry name" value="MS_channel_1st"/>
</dbReference>
<feature type="transmembrane region" description="Helical" evidence="9">
    <location>
        <begin position="684"/>
        <end position="707"/>
    </location>
</feature>
<evidence type="ECO:0000259" key="14">
    <source>
        <dbReference type="Pfam" id="PF21082"/>
    </source>
</evidence>
<dbReference type="PANTHER" id="PTHR30347:SF1">
    <property type="entry name" value="MECHANOSENSITIVE CHANNEL MSCK"/>
    <property type="match status" value="1"/>
</dbReference>
<dbReference type="SUPFAM" id="SSF82861">
    <property type="entry name" value="Mechanosensitive channel protein MscS (YggB), transmembrane region"/>
    <property type="match status" value="1"/>
</dbReference>
<dbReference type="Pfam" id="PF12794">
    <property type="entry name" value="MscS_TM"/>
    <property type="match status" value="1"/>
</dbReference>
<feature type="coiled-coil region" evidence="8">
    <location>
        <begin position="292"/>
        <end position="326"/>
    </location>
</feature>
<evidence type="ECO:0000256" key="5">
    <source>
        <dbReference type="ARBA" id="ARBA00022729"/>
    </source>
</evidence>
<feature type="transmembrane region" description="Helical" evidence="9">
    <location>
        <begin position="497"/>
        <end position="514"/>
    </location>
</feature>
<evidence type="ECO:0000256" key="4">
    <source>
        <dbReference type="ARBA" id="ARBA00022692"/>
    </source>
</evidence>
<dbReference type="RefSeq" id="WP_183967555.1">
    <property type="nucleotide sequence ID" value="NZ_BAABEW010000002.1"/>
</dbReference>
<evidence type="ECO:0000259" key="12">
    <source>
        <dbReference type="Pfam" id="PF12794"/>
    </source>
</evidence>
<evidence type="ECO:0000256" key="8">
    <source>
        <dbReference type="SAM" id="Coils"/>
    </source>
</evidence>
<sequence length="1113" mass="120453">MRLPLSLFSLLLVWALAQGPALAQVPAAPAAAPTAATLKGRLEALAGSKLPEADQASARQTLEQALEQLAAAEESERQLQELRKTLESAPAQIAQARSELKRLEAAPAAVPAVAPGQELPALEKAFEERDARLEELQRALSEANSLIIGAQTRPDRAQGEIQAGQARMAAIAEALRSGREAGRPLSAERRELLAAESRALELSVELRRQQLAGNDQLQQLGQARRDLLLQQISRQEGALQALRAEINALRRESSEQAVAELSDDLRRGLTAPGKGGLLARETAINRQLSEFLLRATDRLNDLTQRNLRARQQLDMLSQAEKTLEEQISVLQGSLLLTRILYEQKQGLPRLDIDPRLADQIADLRLYQFEINRHREQLADPAAYAERLVSQEEAGSVGDGQRRELLALLETRAALLERLNRELGSLVNESYGLQLNQRQLQLTADTLRATLDEQMFWVPSNRPLDLAWLGALPARLQHQAASVPWAATGRELVDGLAARPWAGLLALAVLAVAMVRRGAIGRRLASLHAEVAFARDDSQWHTPAALLLNLLQAATGPALLAIAGLAIQSDGRGLNADLGAALLAAATAWLVFATAGRILATGGVAEVHFHWSPPALAVMRPRMRTLGWVVVALAAVATFAEHRPAALAEDAAGILVVLACLGAMAWLLGHLLVGEPQAGNSPWRAIGNILLGLMPLALAAAIVAGYYFTALKLAGRMVDTLYVLFAWRLLQAVAVRSLAVAARRLAAQRENRRRLAAVAAGEEPDAALPDEAPVRDIAQVNQQSLRLVRVALLGALAFVLWLVWADLISLFSYLENVTLYEYSSGSGDKAVLMPISLRDLLMAVAIVAGAFMLARNLPGLLEVLVLSRLRLAQGSAYAITTLVSYVIAGVGLVATLSTLGVSWDKLQWLVAALSVGLGFGLQEIFANFISGLIILFERPVRIGDVVTIGNLSGTVSRIQIRATTITDFDHKEIIVPNKTFVTDQIVNWTLSDTVTRVTIALGVAYGSDLELVRRLLLQIVRENPRVLADPAPMLIFQSFGASTLDHELRVHVRELADRSAAVDEINRRIDQVFREQGIEIAFGQVDVHIRSFAGPEALLAKLPAVGESKAEPQG</sequence>
<accession>A0A7W8M940</accession>
<gene>
    <name evidence="16" type="ORF">HNQ70_002306</name>
</gene>
<dbReference type="AlphaFoldDB" id="A0A7W8M940"/>
<evidence type="ECO:0000313" key="17">
    <source>
        <dbReference type="Proteomes" id="UP000532440"/>
    </source>
</evidence>
<evidence type="ECO:0000313" key="16">
    <source>
        <dbReference type="EMBL" id="MBB5272292.1"/>
    </source>
</evidence>
<evidence type="ECO:0000256" key="1">
    <source>
        <dbReference type="ARBA" id="ARBA00004651"/>
    </source>
</evidence>
<dbReference type="FunFam" id="2.30.30.60:FF:000001">
    <property type="entry name" value="MscS Mechanosensitive ion channel"/>
    <property type="match status" value="1"/>
</dbReference>
<dbReference type="InterPro" id="IPR052702">
    <property type="entry name" value="MscS-like_channel"/>
</dbReference>
<evidence type="ECO:0000256" key="3">
    <source>
        <dbReference type="ARBA" id="ARBA00022475"/>
    </source>
</evidence>
<evidence type="ECO:0000259" key="15">
    <source>
        <dbReference type="Pfam" id="PF21088"/>
    </source>
</evidence>
<name>A0A7W8M940_9BURK</name>
<feature type="transmembrane region" description="Helical" evidence="9">
    <location>
        <begin position="874"/>
        <end position="895"/>
    </location>
</feature>
<keyword evidence="7 9" id="KW-0472">Membrane</keyword>
<evidence type="ECO:0000256" key="9">
    <source>
        <dbReference type="SAM" id="Phobius"/>
    </source>
</evidence>
<feature type="domain" description="Mechanosensitive ion channel MscS" evidence="11">
    <location>
        <begin position="923"/>
        <end position="988"/>
    </location>
</feature>
<comment type="subcellular location">
    <subcellularLocation>
        <location evidence="1">Cell membrane</location>
        <topology evidence="1">Multi-pass membrane protein</topology>
    </subcellularLocation>
</comment>
<dbReference type="EMBL" id="JACHGB010000004">
    <property type="protein sequence ID" value="MBB5272292.1"/>
    <property type="molecule type" value="Genomic_DNA"/>
</dbReference>
<comment type="caution">
    <text evidence="16">The sequence shown here is derived from an EMBL/GenBank/DDBJ whole genome shotgun (WGS) entry which is preliminary data.</text>
</comment>
<keyword evidence="17" id="KW-1185">Reference proteome</keyword>
<dbReference type="NCBIfam" id="NF008438">
    <property type="entry name" value="PRK11281.1"/>
    <property type="match status" value="1"/>
</dbReference>
<dbReference type="Gene3D" id="2.30.30.60">
    <property type="match status" value="1"/>
</dbReference>